<dbReference type="Pfam" id="PF00075">
    <property type="entry name" value="RNase_H"/>
    <property type="match status" value="1"/>
</dbReference>
<dbReference type="CDD" id="cd09276">
    <property type="entry name" value="Rnase_HI_RT_non_LTR"/>
    <property type="match status" value="1"/>
</dbReference>
<dbReference type="SUPFAM" id="SSF52096">
    <property type="entry name" value="ClpP/crotonase"/>
    <property type="match status" value="2"/>
</dbReference>
<dbReference type="GO" id="GO:0004658">
    <property type="term" value="F:propionyl-CoA carboxylase activity"/>
    <property type="evidence" value="ECO:0007669"/>
    <property type="project" value="UniProtKB-EC"/>
</dbReference>
<dbReference type="EC" id="6.4.1.3" evidence="2"/>
<feature type="region of interest" description="Disordered" evidence="8">
    <location>
        <begin position="1"/>
        <end position="43"/>
    </location>
</feature>
<evidence type="ECO:0000256" key="8">
    <source>
        <dbReference type="SAM" id="MobiDB-lite"/>
    </source>
</evidence>
<dbReference type="EMBL" id="JXNT01000016">
    <property type="protein sequence ID" value="ODM15435.1"/>
    <property type="molecule type" value="Genomic_DNA"/>
</dbReference>
<evidence type="ECO:0000256" key="2">
    <source>
        <dbReference type="ARBA" id="ARBA00013050"/>
    </source>
</evidence>
<feature type="compositionally biased region" description="Polar residues" evidence="8">
    <location>
        <begin position="22"/>
        <end position="41"/>
    </location>
</feature>
<feature type="region of interest" description="Disordered" evidence="8">
    <location>
        <begin position="861"/>
        <end position="881"/>
    </location>
</feature>
<dbReference type="UniPathway" id="UPA00363">
    <property type="reaction ID" value="UER00861"/>
</dbReference>
<feature type="domain" description="RNase H type-1" evidence="9">
    <location>
        <begin position="733"/>
        <end position="873"/>
    </location>
</feature>
<sequence>MADDDTPNKGDSSRKANDRLTKLSSQIKPNQKSKSQNTSNLPADYSDVLSQINTLREIASTPNPNNRGYIRQRQAGKLWVRERINQLLDTDTFEEIGSISGTVKWRKTGPMRETPESFIPSNNVQGMGKLRGRKVLLTVDDFSIRGGHADGSTAEKTIYLEKLAVALKLPVVKLVDGSSGGGSVTTIRKEGWSYIPHLPMYQHVVRQLNMGIPNLGAVVGPAIGLGAARVVSCHFSVMAADIGALFNAGPKVVEGATFEEELDFQDLGGPMVHCTNGTIDNLAANEAECYDQLRTVLSYLPNTGAEAPPVIACEDPEDREDLGLRQIIPRRAARMYNPRTIITSVVDRGSWFEIGSLWGRTAIGGLARLGGRPVGVVSLNCEVNGGALDAAGSQKLTRLLKLCDVMNLPILQFIDVPGYAIGTVAERSATMRWGVELAKTYFTTTTPIFNVITRRVFGVAGGVMIDSRDPVMQVAWPSGQWGSLPLDGGIEVGHRHELREAEKMGKKEERYRELEEEYLRLMNPVRTANAFGVEEIIDPKDTRGVCCRWAEGIIWLDSGLNLKAHYQTCMRKARAAEAQVQRLCQSHGLAPGLARQVQVAAVQSVALYGAELWWQGQKDRLAGSAGSPTVEIYYPAARPTRGHPEKKILPVSFREGDQHAQPGEQTPGNRQWVERSNRGPWSLGQHLARQLANILPADPSEGFESTIQTTSSQFPGQIEVLPGPETLSAAQSLSPGLAIWSDGSRLENGRCGTGLAWQEPGGAWKTKGIPLGKGHEVFDAELLGVVQALQVAWKVRDQRPVTILLDSQAAIARLRHTQPGPGQALAIQIAIQIHAIAKRLHTQGCQPTIQWVPGHAGVEGNERADQAAKQATKKPPGRGPREISLTFACRAGQKQLQHRSRDGSLRSSASDLNKVSECTDHRRTGDLTLQLQWLPSTWQAATSN</sequence>
<evidence type="ECO:0000256" key="5">
    <source>
        <dbReference type="ARBA" id="ARBA00042797"/>
    </source>
</evidence>
<dbReference type="InterPro" id="IPR002156">
    <property type="entry name" value="RNaseH_domain"/>
</dbReference>
<evidence type="ECO:0000256" key="6">
    <source>
        <dbReference type="ARBA" id="ARBA00048208"/>
    </source>
</evidence>
<evidence type="ECO:0000256" key="3">
    <source>
        <dbReference type="ARBA" id="ARBA00038567"/>
    </source>
</evidence>
<evidence type="ECO:0000259" key="10">
    <source>
        <dbReference type="PROSITE" id="PS50980"/>
    </source>
</evidence>
<dbReference type="InterPro" id="IPR011762">
    <property type="entry name" value="COA_CT_N"/>
</dbReference>
<evidence type="ECO:0000313" key="12">
    <source>
        <dbReference type="EMBL" id="ODM15435.1"/>
    </source>
</evidence>
<comment type="catalytic activity">
    <reaction evidence="7">
        <text>propanoyl-CoA + hydrogencarbonate + ATP = (S)-methylmalonyl-CoA + ADP + phosphate + H(+)</text>
        <dbReference type="Rhea" id="RHEA:23720"/>
        <dbReference type="ChEBI" id="CHEBI:15378"/>
        <dbReference type="ChEBI" id="CHEBI:17544"/>
        <dbReference type="ChEBI" id="CHEBI:30616"/>
        <dbReference type="ChEBI" id="CHEBI:43474"/>
        <dbReference type="ChEBI" id="CHEBI:57327"/>
        <dbReference type="ChEBI" id="CHEBI:57392"/>
        <dbReference type="ChEBI" id="CHEBI:456216"/>
        <dbReference type="EC" id="6.4.1.3"/>
    </reaction>
    <physiologicalReaction direction="left-to-right" evidence="7">
        <dbReference type="Rhea" id="RHEA:23721"/>
    </physiologicalReaction>
</comment>
<comment type="catalytic activity">
    <reaction evidence="6">
        <text>butanoyl-CoA + hydrogencarbonate + ATP = (2S)-ethylmalonyl-CoA + ADP + phosphate + H(+)</text>
        <dbReference type="Rhea" id="RHEA:59520"/>
        <dbReference type="ChEBI" id="CHEBI:15378"/>
        <dbReference type="ChEBI" id="CHEBI:17544"/>
        <dbReference type="ChEBI" id="CHEBI:30616"/>
        <dbReference type="ChEBI" id="CHEBI:43474"/>
        <dbReference type="ChEBI" id="CHEBI:57371"/>
        <dbReference type="ChEBI" id="CHEBI:60909"/>
        <dbReference type="ChEBI" id="CHEBI:456216"/>
    </reaction>
    <physiologicalReaction direction="left-to-right" evidence="6">
        <dbReference type="Rhea" id="RHEA:59521"/>
    </physiologicalReaction>
</comment>
<dbReference type="Gene3D" id="3.30.420.10">
    <property type="entry name" value="Ribonuclease H-like superfamily/Ribonuclease H"/>
    <property type="match status" value="1"/>
</dbReference>
<dbReference type="InterPro" id="IPR029045">
    <property type="entry name" value="ClpP/crotonase-like_dom_sf"/>
</dbReference>
<gene>
    <name evidence="12" type="ORF">SI65_09038</name>
</gene>
<feature type="region of interest" description="Disordered" evidence="8">
    <location>
        <begin position="896"/>
        <end position="917"/>
    </location>
</feature>
<evidence type="ECO:0000259" key="11">
    <source>
        <dbReference type="PROSITE" id="PS50989"/>
    </source>
</evidence>
<evidence type="ECO:0000256" key="7">
    <source>
        <dbReference type="ARBA" id="ARBA00049495"/>
    </source>
</evidence>
<dbReference type="PROSITE" id="PS50879">
    <property type="entry name" value="RNASE_H_1"/>
    <property type="match status" value="1"/>
</dbReference>
<dbReference type="PANTHER" id="PTHR43842">
    <property type="entry name" value="PROPIONYL-COA CARBOXYLASE BETA CHAIN"/>
    <property type="match status" value="1"/>
</dbReference>
<evidence type="ECO:0000259" key="9">
    <source>
        <dbReference type="PROSITE" id="PS50879"/>
    </source>
</evidence>
<dbReference type="STRING" id="573508.A0A1E3B399"/>
<dbReference type="InterPro" id="IPR051047">
    <property type="entry name" value="AccD/PCCB"/>
</dbReference>
<evidence type="ECO:0000256" key="1">
    <source>
        <dbReference type="ARBA" id="ARBA00005060"/>
    </source>
</evidence>
<organism evidence="12 13">
    <name type="scientific">Aspergillus cristatus</name>
    <name type="common">Chinese Fuzhuan brick tea-fermentation fungus</name>
    <name type="synonym">Eurotium cristatum</name>
    <dbReference type="NCBI Taxonomy" id="573508"/>
    <lineage>
        <taxon>Eukaryota</taxon>
        <taxon>Fungi</taxon>
        <taxon>Dikarya</taxon>
        <taxon>Ascomycota</taxon>
        <taxon>Pezizomycotina</taxon>
        <taxon>Eurotiomycetes</taxon>
        <taxon>Eurotiomycetidae</taxon>
        <taxon>Eurotiales</taxon>
        <taxon>Aspergillaceae</taxon>
        <taxon>Aspergillus</taxon>
        <taxon>Aspergillus subgen. Aspergillus</taxon>
    </lineage>
</organism>
<evidence type="ECO:0000256" key="4">
    <source>
        <dbReference type="ARBA" id="ARBA00041138"/>
    </source>
</evidence>
<dbReference type="AlphaFoldDB" id="A0A1E3B399"/>
<keyword evidence="13" id="KW-1185">Reference proteome</keyword>
<comment type="caution">
    <text evidence="12">The sequence shown here is derived from an EMBL/GenBank/DDBJ whole genome shotgun (WGS) entry which is preliminary data.</text>
</comment>
<dbReference type="InterPro" id="IPR012337">
    <property type="entry name" value="RNaseH-like_sf"/>
</dbReference>
<feature type="domain" description="CoA carboxyltransferase C-terminal" evidence="11">
    <location>
        <begin position="316"/>
        <end position="572"/>
    </location>
</feature>
<feature type="domain" description="CoA carboxyltransferase N-terminal" evidence="10">
    <location>
        <begin position="42"/>
        <end position="312"/>
    </location>
</feature>
<evidence type="ECO:0000313" key="13">
    <source>
        <dbReference type="Proteomes" id="UP000094569"/>
    </source>
</evidence>
<dbReference type="PANTHER" id="PTHR43842:SF2">
    <property type="entry name" value="PROPIONYL-COA CARBOXYLASE BETA CHAIN, MITOCHONDRIAL"/>
    <property type="match status" value="1"/>
</dbReference>
<name>A0A1E3B399_ASPCR</name>
<comment type="pathway">
    <text evidence="1">Metabolic intermediate metabolism; propanoyl-CoA degradation; succinyl-CoA from propanoyl-CoA: step 1/3.</text>
</comment>
<comment type="subunit">
    <text evidence="3">The holoenzyme is a dodecamer composed of 6 PCCA/alpha subunits and 6 PCCB/beta subunits.</text>
</comment>
<dbReference type="PROSITE" id="PS50980">
    <property type="entry name" value="COA_CT_NTER"/>
    <property type="match status" value="1"/>
</dbReference>
<reference evidence="12 13" key="1">
    <citation type="journal article" date="2016" name="BMC Genomics">
        <title>Comparative genomic and transcriptomic analyses of the Fuzhuan brick tea-fermentation fungus Aspergillus cristatus.</title>
        <authorList>
            <person name="Ge Y."/>
            <person name="Wang Y."/>
            <person name="Liu Y."/>
            <person name="Tan Y."/>
            <person name="Ren X."/>
            <person name="Zhang X."/>
            <person name="Hyde K.D."/>
            <person name="Liu Y."/>
            <person name="Liu Z."/>
        </authorList>
    </citation>
    <scope>NUCLEOTIDE SEQUENCE [LARGE SCALE GENOMIC DNA]</scope>
    <source>
        <strain evidence="12 13">GZAAS20.1005</strain>
    </source>
</reference>
<dbReference type="Pfam" id="PF01039">
    <property type="entry name" value="Carboxyl_trans"/>
    <property type="match status" value="1"/>
</dbReference>
<dbReference type="Gene3D" id="3.90.226.10">
    <property type="entry name" value="2-enoyl-CoA Hydratase, Chain A, domain 1"/>
    <property type="match status" value="2"/>
</dbReference>
<dbReference type="VEuPathDB" id="FungiDB:SI65_09038"/>
<dbReference type="GO" id="GO:0006552">
    <property type="term" value="P:L-leucine catabolic process"/>
    <property type="evidence" value="ECO:0007669"/>
    <property type="project" value="UniProtKB-UniPathway"/>
</dbReference>
<dbReference type="Proteomes" id="UP000094569">
    <property type="component" value="Unassembled WGS sequence"/>
</dbReference>
<dbReference type="InterPro" id="IPR011763">
    <property type="entry name" value="COA_CT_C"/>
</dbReference>
<feature type="region of interest" description="Disordered" evidence="8">
    <location>
        <begin position="655"/>
        <end position="677"/>
    </location>
</feature>
<protein>
    <recommendedName>
        <fullName evidence="4">Propionyl-CoA carboxylase beta chain, mitochondrial</fullName>
        <ecNumber evidence="2">6.4.1.3</ecNumber>
    </recommendedName>
    <alternativeName>
        <fullName evidence="5">Propanoyl-CoA:carbon dioxide ligase subunit beta</fullName>
    </alternativeName>
</protein>
<dbReference type="InterPro" id="IPR036397">
    <property type="entry name" value="RNaseH_sf"/>
</dbReference>
<dbReference type="GO" id="GO:0003676">
    <property type="term" value="F:nucleic acid binding"/>
    <property type="evidence" value="ECO:0007669"/>
    <property type="project" value="InterPro"/>
</dbReference>
<dbReference type="PROSITE" id="PS50989">
    <property type="entry name" value="COA_CT_CTER"/>
    <property type="match status" value="1"/>
</dbReference>
<dbReference type="SUPFAM" id="SSF53098">
    <property type="entry name" value="Ribonuclease H-like"/>
    <property type="match status" value="1"/>
</dbReference>
<dbReference type="InterPro" id="IPR034733">
    <property type="entry name" value="AcCoA_carboxyl_beta"/>
</dbReference>
<dbReference type="GO" id="GO:0004523">
    <property type="term" value="F:RNA-DNA hybrid ribonuclease activity"/>
    <property type="evidence" value="ECO:0007669"/>
    <property type="project" value="InterPro"/>
</dbReference>
<accession>A0A1E3B399</accession>
<dbReference type="OrthoDB" id="439921at2759"/>
<feature type="compositionally biased region" description="Basic and acidic residues" evidence="8">
    <location>
        <begin position="1"/>
        <end position="21"/>
    </location>
</feature>
<proteinExistence type="predicted"/>